<dbReference type="AlphaFoldDB" id="A0A1Q9BXC3"/>
<evidence type="ECO:0000313" key="2">
    <source>
        <dbReference type="Proteomes" id="UP000186817"/>
    </source>
</evidence>
<accession>A0A1Q9BXC3</accession>
<dbReference type="EMBL" id="LSRX01002604">
    <property type="protein sequence ID" value="OLP75302.1"/>
    <property type="molecule type" value="Genomic_DNA"/>
</dbReference>
<organism evidence="1 2">
    <name type="scientific">Symbiodinium microadriaticum</name>
    <name type="common">Dinoflagellate</name>
    <name type="synonym">Zooxanthella microadriatica</name>
    <dbReference type="NCBI Taxonomy" id="2951"/>
    <lineage>
        <taxon>Eukaryota</taxon>
        <taxon>Sar</taxon>
        <taxon>Alveolata</taxon>
        <taxon>Dinophyceae</taxon>
        <taxon>Suessiales</taxon>
        <taxon>Symbiodiniaceae</taxon>
        <taxon>Symbiodinium</taxon>
    </lineage>
</organism>
<dbReference type="Proteomes" id="UP000186817">
    <property type="component" value="Unassembled WGS sequence"/>
</dbReference>
<keyword evidence="2" id="KW-1185">Reference proteome</keyword>
<feature type="non-terminal residue" evidence="1">
    <location>
        <position position="226"/>
    </location>
</feature>
<name>A0A1Q9BXC3_SYMMI</name>
<comment type="caution">
    <text evidence="1">The sequence shown here is derived from an EMBL/GenBank/DDBJ whole genome shotgun (WGS) entry which is preliminary data.</text>
</comment>
<protein>
    <submittedName>
        <fullName evidence="1">Uncharacterized protein</fullName>
    </submittedName>
</protein>
<evidence type="ECO:0000313" key="1">
    <source>
        <dbReference type="EMBL" id="OLP75302.1"/>
    </source>
</evidence>
<reference evidence="1 2" key="1">
    <citation type="submission" date="2016-02" db="EMBL/GenBank/DDBJ databases">
        <title>Genome analysis of coral dinoflagellate symbionts highlights evolutionary adaptations to a symbiotic lifestyle.</title>
        <authorList>
            <person name="Aranda M."/>
            <person name="Li Y."/>
            <person name="Liew Y.J."/>
            <person name="Baumgarten S."/>
            <person name="Simakov O."/>
            <person name="Wilson M."/>
            <person name="Piel J."/>
            <person name="Ashoor H."/>
            <person name="Bougouffa S."/>
            <person name="Bajic V.B."/>
            <person name="Ryu T."/>
            <person name="Ravasi T."/>
            <person name="Bayer T."/>
            <person name="Micklem G."/>
            <person name="Kim H."/>
            <person name="Bhak J."/>
            <person name="Lajeunesse T.C."/>
            <person name="Voolstra C.R."/>
        </authorList>
    </citation>
    <scope>NUCLEOTIDE SEQUENCE [LARGE SCALE GENOMIC DNA]</scope>
    <source>
        <strain evidence="1 2">CCMP2467</strain>
    </source>
</reference>
<sequence length="226" mass="25022">MPERRIRSDDCGRIVYRVPPDNVPCWFKSHFFNCSGLVVCADDSTVVREGVDWLGKLGGVGESRLLPSYMRHFQKCSAGHYYVECHEHVEGHSGSAGHDRHCPVRGCPDNNRSDGTDVGSDLVGTVEPDTVLYVDRKSIVESYRYKHPVKAHKAFIATFHVLSFPEWNPWSFVGNGGVESASGLAAASALPVLCWPMTNPFMRYQAVSFLFETTDIAKTPSATPAE</sequence>
<proteinExistence type="predicted"/>
<gene>
    <name evidence="1" type="ORF">AK812_SmicGene44929</name>
</gene>